<evidence type="ECO:0000256" key="7">
    <source>
        <dbReference type="ARBA" id="ARBA00023239"/>
    </source>
</evidence>
<keyword evidence="6" id="KW-0238">DNA-binding</keyword>
<dbReference type="GO" id="GO:0016829">
    <property type="term" value="F:lyase activity"/>
    <property type="evidence" value="ECO:0007669"/>
    <property type="project" value="UniProtKB-KW"/>
</dbReference>
<dbReference type="Proteomes" id="UP000253970">
    <property type="component" value="Unassembled WGS sequence"/>
</dbReference>
<dbReference type="Gene3D" id="3.90.1680.10">
    <property type="entry name" value="SOS response associated peptidase-like"/>
    <property type="match status" value="1"/>
</dbReference>
<organism evidence="10 12">
    <name type="scientific">Eggerthella lenta</name>
    <name type="common">Eubacterium lentum</name>
    <dbReference type="NCBI Taxonomy" id="84112"/>
    <lineage>
        <taxon>Bacteria</taxon>
        <taxon>Bacillati</taxon>
        <taxon>Actinomycetota</taxon>
        <taxon>Coriobacteriia</taxon>
        <taxon>Eggerthellales</taxon>
        <taxon>Eggerthellaceae</taxon>
        <taxon>Eggerthella</taxon>
    </lineage>
</organism>
<keyword evidence="7" id="KW-0456">Lyase</keyword>
<keyword evidence="3" id="KW-0227">DNA damage</keyword>
<keyword evidence="4 8" id="KW-0378">Hydrolase</keyword>
<dbReference type="PANTHER" id="PTHR13604:SF0">
    <property type="entry name" value="ABASIC SITE PROCESSING PROTEIN HMCES"/>
    <property type="match status" value="1"/>
</dbReference>
<dbReference type="InterPro" id="IPR036590">
    <property type="entry name" value="SRAP-like"/>
</dbReference>
<dbReference type="GO" id="GO:0003697">
    <property type="term" value="F:single-stranded DNA binding"/>
    <property type="evidence" value="ECO:0007669"/>
    <property type="project" value="InterPro"/>
</dbReference>
<dbReference type="InterPro" id="IPR003738">
    <property type="entry name" value="SRAP"/>
</dbReference>
<evidence type="ECO:0000256" key="2">
    <source>
        <dbReference type="ARBA" id="ARBA00022670"/>
    </source>
</evidence>
<dbReference type="GO" id="GO:0106300">
    <property type="term" value="P:protein-DNA covalent cross-linking repair"/>
    <property type="evidence" value="ECO:0007669"/>
    <property type="project" value="InterPro"/>
</dbReference>
<dbReference type="SUPFAM" id="SSF143081">
    <property type="entry name" value="BB1717-like"/>
    <property type="match status" value="1"/>
</dbReference>
<evidence type="ECO:0000256" key="8">
    <source>
        <dbReference type="RuleBase" id="RU364100"/>
    </source>
</evidence>
<evidence type="ECO:0000256" key="5">
    <source>
        <dbReference type="ARBA" id="ARBA00023124"/>
    </source>
</evidence>
<evidence type="ECO:0000313" key="10">
    <source>
        <dbReference type="EMBL" id="RDB67471.1"/>
    </source>
</evidence>
<proteinExistence type="inferred from homology"/>
<feature type="region of interest" description="Disordered" evidence="9">
    <location>
        <begin position="51"/>
        <end position="94"/>
    </location>
</feature>
<reference evidence="11" key="3">
    <citation type="submission" date="2019-06" db="EMBL/GenBank/DDBJ databases">
        <authorList>
            <person name="Bisanz J.E."/>
            <person name="Turnbaugh P.J."/>
        </authorList>
    </citation>
    <scope>NUCLEOTIDE SEQUENCE</scope>
    <source>
        <strain evidence="11">SECO-MT75m2</strain>
    </source>
</reference>
<dbReference type="AlphaFoldDB" id="A0A369M6V9"/>
<protein>
    <recommendedName>
        <fullName evidence="8">Abasic site processing protein</fullName>
        <ecNumber evidence="8">3.4.-.-</ecNumber>
    </recommendedName>
</protein>
<evidence type="ECO:0000313" key="12">
    <source>
        <dbReference type="Proteomes" id="UP000253970"/>
    </source>
</evidence>
<dbReference type="EMBL" id="VEVP01000015">
    <property type="protein sequence ID" value="TNU90846.1"/>
    <property type="molecule type" value="Genomic_DNA"/>
</dbReference>
<dbReference type="EMBL" id="PPTU01000029">
    <property type="protein sequence ID" value="RDB67471.1"/>
    <property type="molecule type" value="Genomic_DNA"/>
</dbReference>
<dbReference type="Proteomes" id="UP000312594">
    <property type="component" value="Unassembled WGS sequence"/>
</dbReference>
<keyword evidence="2 8" id="KW-0645">Protease</keyword>
<evidence type="ECO:0000256" key="6">
    <source>
        <dbReference type="ARBA" id="ARBA00023125"/>
    </source>
</evidence>
<reference evidence="10 12" key="2">
    <citation type="journal article" date="2018" name="Elife">
        <title>Discovery and characterization of a prevalent human gut bacterial enzyme sufficient for the inactivation of a family of plant toxins.</title>
        <authorList>
            <person name="Koppel N."/>
            <person name="Bisanz J.E."/>
            <person name="Pandelia M.E."/>
            <person name="Turnbaugh P.J."/>
            <person name="Balskus E.P."/>
        </authorList>
    </citation>
    <scope>NUCLEOTIDE SEQUENCE [LARGE SCALE GENOMIC DNA]</scope>
    <source>
        <strain evidence="10 12">W1 BHI 6</strain>
    </source>
</reference>
<dbReference type="Pfam" id="PF02586">
    <property type="entry name" value="SRAP"/>
    <property type="match status" value="1"/>
</dbReference>
<dbReference type="EC" id="3.4.-.-" evidence="8"/>
<evidence type="ECO:0000256" key="3">
    <source>
        <dbReference type="ARBA" id="ARBA00022763"/>
    </source>
</evidence>
<accession>A0A369M6V9</accession>
<evidence type="ECO:0000256" key="4">
    <source>
        <dbReference type="ARBA" id="ARBA00022801"/>
    </source>
</evidence>
<comment type="similarity">
    <text evidence="1 8">Belongs to the SOS response-associated peptidase family.</text>
</comment>
<dbReference type="GO" id="GO:0008233">
    <property type="term" value="F:peptidase activity"/>
    <property type="evidence" value="ECO:0007669"/>
    <property type="project" value="UniProtKB-KW"/>
</dbReference>
<dbReference type="RefSeq" id="WP_114534543.1">
    <property type="nucleotide sequence ID" value="NZ_CP089337.1"/>
</dbReference>
<dbReference type="PANTHER" id="PTHR13604">
    <property type="entry name" value="DC12-RELATED"/>
    <property type="match status" value="1"/>
</dbReference>
<evidence type="ECO:0000313" key="11">
    <source>
        <dbReference type="EMBL" id="TNU90846.1"/>
    </source>
</evidence>
<evidence type="ECO:0000256" key="1">
    <source>
        <dbReference type="ARBA" id="ARBA00008136"/>
    </source>
</evidence>
<evidence type="ECO:0000256" key="9">
    <source>
        <dbReference type="SAM" id="MobiDB-lite"/>
    </source>
</evidence>
<dbReference type="GO" id="GO:0006508">
    <property type="term" value="P:proteolysis"/>
    <property type="evidence" value="ECO:0007669"/>
    <property type="project" value="UniProtKB-KW"/>
</dbReference>
<sequence>MCRRFIPIDCDEVARIAAEIERDLAAHADELASLDPIEAYEDFLFFPESAQPDRAEQRAKREEEPVQLSLFDDGSDEAAEARGTGAPSRASRPEALPSSVVPLIVASGDGCGLAVAHMAWGYEVPWKNGPVFNTRIETALRSEGSMWAESFARRRCLVPARGFYESHATETVPSERTGRPVKRQYAFAAPDGAPLLLAGVHDRGRFSLVTTEPNAAVAPVHNRMPLALEPGEAALWLRGVYELLLDRGAVRLTARPER</sequence>
<feature type="compositionally biased region" description="Basic and acidic residues" evidence="9">
    <location>
        <begin position="51"/>
        <end position="64"/>
    </location>
</feature>
<comment type="caution">
    <text evidence="10">The sequence shown here is derived from an EMBL/GenBank/DDBJ whole genome shotgun (WGS) entry which is preliminary data.</text>
</comment>
<evidence type="ECO:0000313" key="13">
    <source>
        <dbReference type="Proteomes" id="UP000312594"/>
    </source>
</evidence>
<keyword evidence="5" id="KW-0190">Covalent protein-DNA linkage</keyword>
<reference evidence="11 13" key="1">
    <citation type="journal article" date="2005" name="Appl. Environ. Microbiol.">
        <title>Intestinal bacterial communities that produce active estrogen-like compounds enterodiol and enterolactone in humans.</title>
        <authorList>
            <person name="Clavel T."/>
            <person name="Henderson G."/>
            <person name="Alpert C.A."/>
            <person name="Philippe C."/>
            <person name="Rigottier-Gois L."/>
            <person name="Dore J."/>
            <person name="Blaut M."/>
        </authorList>
    </citation>
    <scope>NUCLEOTIDE SEQUENCE [LARGE SCALE GENOMIC DNA]</scope>
    <source>
        <strain evidence="11 13">SECO-MT75m2</strain>
    </source>
</reference>
<name>A0A369M6V9_EGGLN</name>
<gene>
    <name evidence="10" type="ORF">C1875_13365</name>
    <name evidence="11" type="ORF">FIC87_07880</name>
</gene>